<accession>A0ABT2EK41</accession>
<evidence type="ECO:0000256" key="2">
    <source>
        <dbReference type="ARBA" id="ARBA00022448"/>
    </source>
</evidence>
<evidence type="ECO:0000313" key="7">
    <source>
        <dbReference type="EMBL" id="MCS3918054.1"/>
    </source>
</evidence>
<proteinExistence type="inferred from homology"/>
<dbReference type="Gene3D" id="3.30.460.80">
    <property type="entry name" value="NADH:ubiquinone oxidoreductase, 30kDa subunit"/>
    <property type="match status" value="1"/>
</dbReference>
<protein>
    <recommendedName>
        <fullName evidence="3">NADH-quinone oxidoreductase subunit C</fullName>
        <ecNumber evidence="3">7.1.1.-</ecNumber>
    </recommendedName>
    <alternativeName>
        <fullName evidence="3">NADH dehydrogenase I subunit C</fullName>
    </alternativeName>
    <alternativeName>
        <fullName evidence="3">NDH-1 subunit C</fullName>
    </alternativeName>
</protein>
<dbReference type="EMBL" id="JANUCP010000001">
    <property type="protein sequence ID" value="MCS3918054.1"/>
    <property type="molecule type" value="Genomic_DNA"/>
</dbReference>
<dbReference type="HAMAP" id="MF_01357">
    <property type="entry name" value="NDH1_NuoC"/>
    <property type="match status" value="1"/>
</dbReference>
<keyword evidence="3 4" id="KW-1278">Translocase</keyword>
<dbReference type="InterPro" id="IPR020396">
    <property type="entry name" value="NADH_UbQ_OxRdtase_CS"/>
</dbReference>
<keyword evidence="3" id="KW-1003">Cell membrane</keyword>
<keyword evidence="3 4" id="KW-0520">NAD</keyword>
<dbReference type="Pfam" id="PF00329">
    <property type="entry name" value="Complex1_30kDa"/>
    <property type="match status" value="1"/>
</dbReference>
<gene>
    <name evidence="3" type="primary">nuoC</name>
    <name evidence="7" type="ORF">M2350_000451</name>
</gene>
<dbReference type="InterPro" id="IPR037232">
    <property type="entry name" value="NADH_quin_OxRdtase_su_C/D-like"/>
</dbReference>
<keyword evidence="8" id="KW-1185">Reference proteome</keyword>
<dbReference type="Proteomes" id="UP001204798">
    <property type="component" value="Unassembled WGS sequence"/>
</dbReference>
<dbReference type="PROSITE" id="PS00542">
    <property type="entry name" value="COMPLEX1_30K"/>
    <property type="match status" value="1"/>
</dbReference>
<name>A0ABT2EK41_9BACT</name>
<comment type="similarity">
    <text evidence="1 3 4">Belongs to the complex I 30 kDa subunit family.</text>
</comment>
<dbReference type="SUPFAM" id="SSF143243">
    <property type="entry name" value="Nqo5-like"/>
    <property type="match status" value="1"/>
</dbReference>
<comment type="caution">
    <text evidence="7">The sequence shown here is derived from an EMBL/GenBank/DDBJ whole genome shotgun (WGS) entry which is preliminary data.</text>
</comment>
<dbReference type="EC" id="7.1.1.-" evidence="3"/>
<sequence length="189" mass="22462">MVGRDMEQGTRDKEATQAMTDIDRLLQVAQRLKTQFGDAVEEVKVHNGEVTVTVRRDILTEVMRYLRDDERFEMLVDATAVDYLPLRNEPRFEVVYHMLSLTHRIRLRVKVRLQSDDAWVPTVCHIYPSANPYEREIWDMFGIRIEGHPNLKRILTYDEFPGHPLRKDFPLFWQPGMPVEKTEETFEEW</sequence>
<comment type="catalytic activity">
    <reaction evidence="3 5">
        <text>a quinone + NADH + 5 H(+)(in) = a quinol + NAD(+) + 4 H(+)(out)</text>
        <dbReference type="Rhea" id="RHEA:57888"/>
        <dbReference type="ChEBI" id="CHEBI:15378"/>
        <dbReference type="ChEBI" id="CHEBI:24646"/>
        <dbReference type="ChEBI" id="CHEBI:57540"/>
        <dbReference type="ChEBI" id="CHEBI:57945"/>
        <dbReference type="ChEBI" id="CHEBI:132124"/>
    </reaction>
</comment>
<reference evidence="7 8" key="1">
    <citation type="submission" date="2022-08" db="EMBL/GenBank/DDBJ databases">
        <title>Bacterial and archaeal communities from various locations to study Microbial Dark Matter (Phase II).</title>
        <authorList>
            <person name="Stepanauskas R."/>
        </authorList>
    </citation>
    <scope>NUCLEOTIDE SEQUENCE [LARGE SCALE GENOMIC DNA]</scope>
    <source>
        <strain evidence="7 8">PD1</strain>
    </source>
</reference>
<comment type="function">
    <text evidence="3">NDH-1 shuttles electrons from NADH, via FMN and iron-sulfur (Fe-S) centers, to quinones in the respiratory chain. The immediate electron acceptor for the enzyme in this species is believed to be ubiquinone. Couples the redox reaction to proton translocation (for every two electrons transferred, four hydrogen ions are translocated across the cytoplasmic membrane), and thus conserves the redox energy in a proton gradient.</text>
</comment>
<evidence type="ECO:0000256" key="3">
    <source>
        <dbReference type="HAMAP-Rule" id="MF_01357"/>
    </source>
</evidence>
<dbReference type="NCBIfam" id="TIGR01961">
    <property type="entry name" value="NuoC_fam"/>
    <property type="match status" value="1"/>
</dbReference>
<comment type="subunit">
    <text evidence="3">NDH-1 is composed of 14 different subunits. Subunits NuoB, C, D, E, F, and G constitute the peripheral sector of the complex.</text>
</comment>
<evidence type="ECO:0000259" key="6">
    <source>
        <dbReference type="Pfam" id="PF00329"/>
    </source>
</evidence>
<dbReference type="PANTHER" id="PTHR10884">
    <property type="entry name" value="NADH DEHYDROGENASE UBIQUINONE IRON-SULFUR PROTEIN 3"/>
    <property type="match status" value="1"/>
</dbReference>
<comment type="subcellular location">
    <subcellularLocation>
        <location evidence="3">Cell membrane</location>
        <topology evidence="3">Peripheral membrane protein</topology>
        <orientation evidence="3">Cytoplasmic side</orientation>
    </subcellularLocation>
</comment>
<keyword evidence="2 3" id="KW-0813">Transport</keyword>
<dbReference type="InterPro" id="IPR010218">
    <property type="entry name" value="NADH_DH_suC"/>
</dbReference>
<dbReference type="RefSeq" id="WP_018195369.1">
    <property type="nucleotide sequence ID" value="NZ_CP130454.1"/>
</dbReference>
<feature type="domain" description="NADH:ubiquinone oxidoreductase 30kDa subunit" evidence="6">
    <location>
        <begin position="52"/>
        <end position="171"/>
    </location>
</feature>
<keyword evidence="3 5" id="KW-0874">Quinone</keyword>
<evidence type="ECO:0000256" key="1">
    <source>
        <dbReference type="ARBA" id="ARBA00007569"/>
    </source>
</evidence>
<dbReference type="PANTHER" id="PTHR10884:SF14">
    <property type="entry name" value="NADH DEHYDROGENASE [UBIQUINONE] IRON-SULFUR PROTEIN 3, MITOCHONDRIAL"/>
    <property type="match status" value="1"/>
</dbReference>
<dbReference type="InterPro" id="IPR001268">
    <property type="entry name" value="NADH_UbQ_OxRdtase_30kDa_su"/>
</dbReference>
<evidence type="ECO:0000313" key="8">
    <source>
        <dbReference type="Proteomes" id="UP001204798"/>
    </source>
</evidence>
<organism evidence="7 8">
    <name type="scientific">Candidatus Fervidibacter sacchari</name>
    <dbReference type="NCBI Taxonomy" id="1448929"/>
    <lineage>
        <taxon>Bacteria</taxon>
        <taxon>Candidatus Fervidibacterota</taxon>
        <taxon>Candidatus Fervidibacter</taxon>
    </lineage>
</organism>
<keyword evidence="3" id="KW-0830">Ubiquinone</keyword>
<evidence type="ECO:0000256" key="5">
    <source>
        <dbReference type="RuleBase" id="RU003582"/>
    </source>
</evidence>
<evidence type="ECO:0000256" key="4">
    <source>
        <dbReference type="RuleBase" id="RU003456"/>
    </source>
</evidence>
<keyword evidence="3" id="KW-0472">Membrane</keyword>